<comment type="caution">
    <text evidence="2">The sequence shown here is derived from an EMBL/GenBank/DDBJ whole genome shotgun (WGS) entry which is preliminary data.</text>
</comment>
<reference evidence="2 3" key="1">
    <citation type="submission" date="2017-12" db="EMBL/GenBank/DDBJ databases">
        <title>Hemimetabolous genomes reveal molecular basis of termite eusociality.</title>
        <authorList>
            <person name="Harrison M.C."/>
            <person name="Jongepier E."/>
            <person name="Robertson H.M."/>
            <person name="Arning N."/>
            <person name="Bitard-Feildel T."/>
            <person name="Chao H."/>
            <person name="Childers C.P."/>
            <person name="Dinh H."/>
            <person name="Doddapaneni H."/>
            <person name="Dugan S."/>
            <person name="Gowin J."/>
            <person name="Greiner C."/>
            <person name="Han Y."/>
            <person name="Hu H."/>
            <person name="Hughes D.S.T."/>
            <person name="Huylmans A.-K."/>
            <person name="Kemena C."/>
            <person name="Kremer L.P.M."/>
            <person name="Lee S.L."/>
            <person name="Lopez-Ezquerra A."/>
            <person name="Mallet L."/>
            <person name="Monroy-Kuhn J.M."/>
            <person name="Moser A."/>
            <person name="Murali S.C."/>
            <person name="Muzny D.M."/>
            <person name="Otani S."/>
            <person name="Piulachs M.-D."/>
            <person name="Poelchau M."/>
            <person name="Qu J."/>
            <person name="Schaub F."/>
            <person name="Wada-Katsumata A."/>
            <person name="Worley K.C."/>
            <person name="Xie Q."/>
            <person name="Ylla G."/>
            <person name="Poulsen M."/>
            <person name="Gibbs R.A."/>
            <person name="Schal C."/>
            <person name="Richards S."/>
            <person name="Belles X."/>
            <person name="Korb J."/>
            <person name="Bornberg-Bauer E."/>
        </authorList>
    </citation>
    <scope>NUCLEOTIDE SEQUENCE [LARGE SCALE GENOMIC DNA]</scope>
    <source>
        <tissue evidence="2">Whole body</tissue>
    </source>
</reference>
<keyword evidence="3" id="KW-1185">Reference proteome</keyword>
<dbReference type="AlphaFoldDB" id="A0A2J7Q4M0"/>
<feature type="compositionally biased region" description="Basic and acidic residues" evidence="1">
    <location>
        <begin position="63"/>
        <end position="84"/>
    </location>
</feature>
<dbReference type="OrthoDB" id="6776738at2759"/>
<name>A0A2J7Q4M0_9NEOP</name>
<feature type="compositionally biased region" description="Basic and acidic residues" evidence="1">
    <location>
        <begin position="98"/>
        <end position="114"/>
    </location>
</feature>
<evidence type="ECO:0000313" key="2">
    <source>
        <dbReference type="EMBL" id="PNF23529.1"/>
    </source>
</evidence>
<feature type="compositionally biased region" description="Basic and acidic residues" evidence="1">
    <location>
        <begin position="16"/>
        <end position="32"/>
    </location>
</feature>
<organism evidence="2 3">
    <name type="scientific">Cryptotermes secundus</name>
    <dbReference type="NCBI Taxonomy" id="105785"/>
    <lineage>
        <taxon>Eukaryota</taxon>
        <taxon>Metazoa</taxon>
        <taxon>Ecdysozoa</taxon>
        <taxon>Arthropoda</taxon>
        <taxon>Hexapoda</taxon>
        <taxon>Insecta</taxon>
        <taxon>Pterygota</taxon>
        <taxon>Neoptera</taxon>
        <taxon>Polyneoptera</taxon>
        <taxon>Dictyoptera</taxon>
        <taxon>Blattodea</taxon>
        <taxon>Blattoidea</taxon>
        <taxon>Termitoidae</taxon>
        <taxon>Kalotermitidae</taxon>
        <taxon>Cryptotermitinae</taxon>
        <taxon>Cryptotermes</taxon>
    </lineage>
</organism>
<gene>
    <name evidence="2" type="ORF">B7P43_G05592</name>
</gene>
<feature type="region of interest" description="Disordered" evidence="1">
    <location>
        <begin position="1"/>
        <end position="119"/>
    </location>
</feature>
<dbReference type="EMBL" id="NEVH01018378">
    <property type="protein sequence ID" value="PNF23529.1"/>
    <property type="molecule type" value="Genomic_DNA"/>
</dbReference>
<feature type="compositionally biased region" description="Basic residues" evidence="1">
    <location>
        <begin position="203"/>
        <end position="226"/>
    </location>
</feature>
<sequence length="226" mass="25579">MKERSQTFKEVLNEEAVVRRPKDDDSMSEKNAKAAGKQACSSRKAVKKTSDSSQVARKTRGRGKSDCSHASESDRCKSSEKENSDEALITHMENLVLDSRKDECSNANDGEKFNTKSKTYKKTNKVSQCLFTPSRKVVRKEHDETLVPSSSPDEQLDVYGRQTNKQSKKEWKEKVIPSSASEDETPNLKSDISNEEEATLLRIKPKKGVSSSKKRRLPVRHRFILN</sequence>
<protein>
    <submittedName>
        <fullName evidence="2">Uncharacterized protein</fullName>
    </submittedName>
</protein>
<proteinExistence type="predicted"/>
<evidence type="ECO:0000256" key="1">
    <source>
        <dbReference type="SAM" id="MobiDB-lite"/>
    </source>
</evidence>
<accession>A0A2J7Q4M0</accession>
<dbReference type="Proteomes" id="UP000235965">
    <property type="component" value="Unassembled WGS sequence"/>
</dbReference>
<feature type="region of interest" description="Disordered" evidence="1">
    <location>
        <begin position="140"/>
        <end position="226"/>
    </location>
</feature>
<evidence type="ECO:0000313" key="3">
    <source>
        <dbReference type="Proteomes" id="UP000235965"/>
    </source>
</evidence>